<sequence>MSTTYVPDTTTGQESLSLPEGEKKKRQASSTAAQAFAKYSIAFSDLPIPTKVPETRSIDNPRLETQADVSRPVRDAEICEWASGGREGRRNHATEDRASRAEARTTLSDYVNKAKRKSAQPPRPVSGDYRDRGTVETRSGKCPAAWASLVSEPSAMLIDRSVSSSHRNDDARAAIRVSRTLRRRTPLAELAEPLLFRGLRAIRHVFRGSTGRHPGSPGGGPGRPLPRRHDSARHRTCCVPVRARQESGGAPDGGPRSPAGLVGRTGEIDELRLRARRRRWRCGVFLFLFLGVIDRNLVDCMYRRAAQGDQSSVKREMEGMAINAMSRSGAVDVGRPGGIRVLISDVEVSLGIG</sequence>
<evidence type="ECO:0000256" key="1">
    <source>
        <dbReference type="SAM" id="MobiDB-lite"/>
    </source>
</evidence>
<dbReference type="KEGG" id="mbe:MBM_06161"/>
<dbReference type="HOGENOM" id="CLU_785448_0_0_1"/>
<organism evidence="2 3">
    <name type="scientific">Marssonina brunnea f. sp. multigermtubi (strain MB_m1)</name>
    <name type="common">Marssonina leaf spot fungus</name>
    <dbReference type="NCBI Taxonomy" id="1072389"/>
    <lineage>
        <taxon>Eukaryota</taxon>
        <taxon>Fungi</taxon>
        <taxon>Dikarya</taxon>
        <taxon>Ascomycota</taxon>
        <taxon>Pezizomycotina</taxon>
        <taxon>Leotiomycetes</taxon>
        <taxon>Helotiales</taxon>
        <taxon>Drepanopezizaceae</taxon>
        <taxon>Drepanopeziza</taxon>
    </lineage>
</organism>
<feature type="compositionally biased region" description="Basic and acidic residues" evidence="1">
    <location>
        <begin position="128"/>
        <end position="138"/>
    </location>
</feature>
<proteinExistence type="predicted"/>
<evidence type="ECO:0000313" key="2">
    <source>
        <dbReference type="EMBL" id="EKD15533.1"/>
    </source>
</evidence>
<protein>
    <submittedName>
        <fullName evidence="2">Uncharacterized protein</fullName>
    </submittedName>
</protein>
<evidence type="ECO:0000313" key="3">
    <source>
        <dbReference type="Proteomes" id="UP000006753"/>
    </source>
</evidence>
<keyword evidence="3" id="KW-1185">Reference proteome</keyword>
<feature type="region of interest" description="Disordered" evidence="1">
    <location>
        <begin position="1"/>
        <end position="31"/>
    </location>
</feature>
<dbReference type="AlphaFoldDB" id="K1X4B9"/>
<dbReference type="OrthoDB" id="2113341at2759"/>
<feature type="compositionally biased region" description="Basic and acidic residues" evidence="1">
    <location>
        <begin position="86"/>
        <end position="103"/>
    </location>
</feature>
<gene>
    <name evidence="2" type="ORF">MBM_06161</name>
</gene>
<dbReference type="InParanoid" id="K1X4B9"/>
<feature type="region of interest" description="Disordered" evidence="1">
    <location>
        <begin position="47"/>
        <end position="138"/>
    </location>
</feature>
<feature type="compositionally biased region" description="Polar residues" evidence="1">
    <location>
        <begin position="1"/>
        <end position="16"/>
    </location>
</feature>
<reference evidence="2 3" key="1">
    <citation type="journal article" date="2012" name="BMC Genomics">
        <title>Sequencing the genome of Marssonina brunnea reveals fungus-poplar co-evolution.</title>
        <authorList>
            <person name="Zhu S."/>
            <person name="Cao Y.-Z."/>
            <person name="Jiang C."/>
            <person name="Tan B.-Y."/>
            <person name="Wang Z."/>
            <person name="Feng S."/>
            <person name="Zhang L."/>
            <person name="Su X.-H."/>
            <person name="Brejova B."/>
            <person name="Vinar T."/>
            <person name="Xu M."/>
            <person name="Wang M.-X."/>
            <person name="Zhang S.-G."/>
            <person name="Huang M.-R."/>
            <person name="Wu R."/>
            <person name="Zhou Y."/>
        </authorList>
    </citation>
    <scope>NUCLEOTIDE SEQUENCE [LARGE SCALE GENOMIC DNA]</scope>
    <source>
        <strain evidence="2 3">MB_m1</strain>
    </source>
</reference>
<dbReference type="Proteomes" id="UP000006753">
    <property type="component" value="Unassembled WGS sequence"/>
</dbReference>
<feature type="region of interest" description="Disordered" evidence="1">
    <location>
        <begin position="207"/>
        <end position="263"/>
    </location>
</feature>
<feature type="compositionally biased region" description="Basic and acidic residues" evidence="1">
    <location>
        <begin position="53"/>
        <end position="62"/>
    </location>
</feature>
<dbReference type="EMBL" id="JH921441">
    <property type="protein sequence ID" value="EKD15533.1"/>
    <property type="molecule type" value="Genomic_DNA"/>
</dbReference>
<name>K1X4B9_MARBU</name>
<accession>K1X4B9</accession>